<reference evidence="2 3" key="1">
    <citation type="journal article" date="2016" name="Fungal Biol.">
        <title>The genome of Xylona heveae provides a window into fungal endophytism.</title>
        <authorList>
            <person name="Gazis R."/>
            <person name="Kuo A."/>
            <person name="Riley R."/>
            <person name="LaButti K."/>
            <person name="Lipzen A."/>
            <person name="Lin J."/>
            <person name="Amirebrahimi M."/>
            <person name="Hesse C.N."/>
            <person name="Spatafora J.W."/>
            <person name="Henrissat B."/>
            <person name="Hainaut M."/>
            <person name="Grigoriev I.V."/>
            <person name="Hibbett D.S."/>
        </authorList>
    </citation>
    <scope>NUCLEOTIDE SEQUENCE [LARGE SCALE GENOMIC DNA]</scope>
    <source>
        <strain evidence="2 3">TC161</strain>
    </source>
</reference>
<sequence>MQRKAKGKKPAAKNPPGASSNNASLVVKWDISSLKTAFPKLPSIRPIPRNCAFPSPVGKQVIGGDGRLLSMVKQRFSSSEAVARLFDEIVALERGSGGSIRKEMLSGNGSDLDGPRLKSQSLVGFVAYLEDSGADATWKEKKVWREKVWEDYTLQIMLDEPLRMVRAAGQEPILARLFTFLDIRLFSGTSPDGARSVGFFIVNFSHAPIKANGVLILPGGISGPLPEFALIQCGSKAVFWWLTPKSMDYVPEISDEKAMEAATRGEEEFVDLADETGARENWGQQIFVV</sequence>
<keyword evidence="3" id="KW-1185">Reference proteome</keyword>
<evidence type="ECO:0000313" key="3">
    <source>
        <dbReference type="Proteomes" id="UP000076632"/>
    </source>
</evidence>
<protein>
    <submittedName>
        <fullName evidence="2">Uncharacterized protein</fullName>
    </submittedName>
</protein>
<dbReference type="EMBL" id="KV407457">
    <property type="protein sequence ID" value="KZF23313.1"/>
    <property type="molecule type" value="Genomic_DNA"/>
</dbReference>
<dbReference type="InParanoid" id="A0A165HCS9"/>
<accession>A0A165HCS9</accession>
<dbReference type="RefSeq" id="XP_018188868.1">
    <property type="nucleotide sequence ID" value="XM_018334978.1"/>
</dbReference>
<feature type="region of interest" description="Disordered" evidence="1">
    <location>
        <begin position="1"/>
        <end position="20"/>
    </location>
</feature>
<dbReference type="OrthoDB" id="3825435at2759"/>
<gene>
    <name evidence="2" type="ORF">L228DRAFT_267322</name>
</gene>
<dbReference type="AlphaFoldDB" id="A0A165HCS9"/>
<proteinExistence type="predicted"/>
<organism evidence="2 3">
    <name type="scientific">Xylona heveae (strain CBS 132557 / TC161)</name>
    <dbReference type="NCBI Taxonomy" id="1328760"/>
    <lineage>
        <taxon>Eukaryota</taxon>
        <taxon>Fungi</taxon>
        <taxon>Dikarya</taxon>
        <taxon>Ascomycota</taxon>
        <taxon>Pezizomycotina</taxon>
        <taxon>Xylonomycetes</taxon>
        <taxon>Xylonales</taxon>
        <taxon>Xylonaceae</taxon>
        <taxon>Xylona</taxon>
    </lineage>
</organism>
<dbReference type="GeneID" id="28900115"/>
<evidence type="ECO:0000313" key="2">
    <source>
        <dbReference type="EMBL" id="KZF23313.1"/>
    </source>
</evidence>
<name>A0A165HCS9_XYLHT</name>
<evidence type="ECO:0000256" key="1">
    <source>
        <dbReference type="SAM" id="MobiDB-lite"/>
    </source>
</evidence>
<feature type="compositionally biased region" description="Basic residues" evidence="1">
    <location>
        <begin position="1"/>
        <end position="11"/>
    </location>
</feature>
<dbReference type="Proteomes" id="UP000076632">
    <property type="component" value="Unassembled WGS sequence"/>
</dbReference>